<reference evidence="2" key="1">
    <citation type="submission" date="2019-11" db="EMBL/GenBank/DDBJ databases">
        <title>Isolation and characterization of a novel species in the genus Sulfuriferula.</title>
        <authorList>
            <person name="Mochizuki J."/>
            <person name="Kojima H."/>
            <person name="Fukui M."/>
        </authorList>
    </citation>
    <scope>NUCLEOTIDE SEQUENCE [LARGE SCALE GENOMIC DNA]</scope>
    <source>
        <strain evidence="2">SGTM</strain>
    </source>
</reference>
<evidence type="ECO:0000313" key="2">
    <source>
        <dbReference type="Proteomes" id="UP000463939"/>
    </source>
</evidence>
<proteinExistence type="predicted"/>
<dbReference type="EMBL" id="AP021881">
    <property type="protein sequence ID" value="BBP00349.1"/>
    <property type="molecule type" value="Genomic_DNA"/>
</dbReference>
<sequence length="320" mass="35947">MSRADPWSDIDPDTLPGTLHARRADATHPHDFFWGRDVQGHRLLIYKSINLVTDLKLPSLRGVNIELKPDSLILRLTQHSDLEIFATLCWSLIERTRGAQPGSEVLIRIIEQLERWQRFLGKGNDRLLSDEQIRGLFCELKFLACELIPRFSQSAIAYWHGPAGDPQDFAVGTTLFEIKSHTAGSAPVLMISSAEQLWHEAGELFLVAYTIGESSAESSDAQSLSFLVSQLRTLFNTADTLDIFEDRLMEVGYIDHPEYERKFFTVSAPESYLVGDDFPRITKNAVIPGVCRVKYAIELSACIPYKAIPDWVSLGATNGH</sequence>
<evidence type="ECO:0000313" key="1">
    <source>
        <dbReference type="EMBL" id="BBP00349.1"/>
    </source>
</evidence>
<protein>
    <recommendedName>
        <fullName evidence="3">PD-(D/E)XK motif protein</fullName>
    </recommendedName>
</protein>
<dbReference type="Proteomes" id="UP000463939">
    <property type="component" value="Chromosome"/>
</dbReference>
<keyword evidence="2" id="KW-1185">Reference proteome</keyword>
<dbReference type="Pfam" id="PF14390">
    <property type="entry name" value="DUF4420"/>
    <property type="match status" value="1"/>
</dbReference>
<gene>
    <name evidence="1" type="ORF">SFSGTM_10570</name>
</gene>
<organism evidence="1 2">
    <name type="scientific">Sulfuriferula nivalis</name>
    <dbReference type="NCBI Taxonomy" id="2675298"/>
    <lineage>
        <taxon>Bacteria</taxon>
        <taxon>Pseudomonadati</taxon>
        <taxon>Pseudomonadota</taxon>
        <taxon>Betaproteobacteria</taxon>
        <taxon>Nitrosomonadales</taxon>
        <taxon>Sulfuricellaceae</taxon>
        <taxon>Sulfuriferula</taxon>
    </lineage>
</organism>
<dbReference type="RefSeq" id="WP_162084290.1">
    <property type="nucleotide sequence ID" value="NZ_AP021881.1"/>
</dbReference>
<name>A0A809REW9_9PROT</name>
<dbReference type="AlphaFoldDB" id="A0A809REW9"/>
<evidence type="ECO:0008006" key="3">
    <source>
        <dbReference type="Google" id="ProtNLM"/>
    </source>
</evidence>
<dbReference type="KEGG" id="sniv:SFSGTM_10570"/>
<accession>A0A809REW9</accession>
<dbReference type="InterPro" id="IPR025534">
    <property type="entry name" value="DUF4420"/>
</dbReference>